<evidence type="ECO:0000259" key="2">
    <source>
        <dbReference type="Pfam" id="PF20710"/>
    </source>
</evidence>
<dbReference type="InterPro" id="IPR049227">
    <property type="entry name" value="DUF6824"/>
</dbReference>
<feature type="region of interest" description="Disordered" evidence="1">
    <location>
        <begin position="324"/>
        <end position="351"/>
    </location>
</feature>
<protein>
    <recommendedName>
        <fullName evidence="2">DUF6824 domain-containing protein</fullName>
    </recommendedName>
</protein>
<proteinExistence type="predicted"/>
<feature type="compositionally biased region" description="Polar residues" evidence="1">
    <location>
        <begin position="382"/>
        <end position="393"/>
    </location>
</feature>
<sequence length="458" mass="50122">MGSDGEEPDVDASTKPTDDWQNITKPGPHDVLCGRGGGTNNHSGNVKFRQMINEHKLRYLAASKVEKPKVAREVVKLWRGLDPPGRFLARKDDSRKGPGSVKAEGNVWYDVGDKKAREKASQCLRERTPDVLPYVREMQRQQDLLTGQGLRLVEQQMRLRNENAMAAKNGYPAPVHSISDSEVANAFSVEHFFTHGFNNIQAQYHANPDDPLSLQQISQDPQHWGQQPQIFPAQAPTSYSGPDLEPVPLPANFQGGTTTTGLPVIPDQVPSSDPITGDDELTLEEYMESMKEYKQFLEPPKEERTKVLESMQENSWVKSFHSIETSTRAEDSTISQASMDLPPTSRKKNKPLDAALKSTKYSAVGQSTRTALSARSGLSGMSAMSTTSKKSNASTDLSFMSGSMFSGITDGSRSSKMSAARGLTSNLSMMSDITDLSETLNQMDLATAAAETTASSQS</sequence>
<evidence type="ECO:0000313" key="3">
    <source>
        <dbReference type="EMBL" id="CAD8943808.1"/>
    </source>
</evidence>
<accession>A0A7S1GQN1</accession>
<reference evidence="3" key="1">
    <citation type="submission" date="2021-01" db="EMBL/GenBank/DDBJ databases">
        <authorList>
            <person name="Corre E."/>
            <person name="Pelletier E."/>
            <person name="Niang G."/>
            <person name="Scheremetjew M."/>
            <person name="Finn R."/>
            <person name="Kale V."/>
            <person name="Holt S."/>
            <person name="Cochrane G."/>
            <person name="Meng A."/>
            <person name="Brown T."/>
            <person name="Cohen L."/>
        </authorList>
    </citation>
    <scope>NUCLEOTIDE SEQUENCE</scope>
    <source>
        <strain evidence="3">ECT3854</strain>
    </source>
</reference>
<dbReference type="AlphaFoldDB" id="A0A7S1GQN1"/>
<feature type="region of interest" description="Disordered" evidence="1">
    <location>
        <begin position="1"/>
        <end position="42"/>
    </location>
</feature>
<gene>
    <name evidence="3" type="ORF">CTEN0397_LOCUS14877</name>
</gene>
<dbReference type="EMBL" id="HBFW01023033">
    <property type="protein sequence ID" value="CAD8943808.1"/>
    <property type="molecule type" value="Transcribed_RNA"/>
</dbReference>
<dbReference type="Pfam" id="PF20710">
    <property type="entry name" value="DUF6824"/>
    <property type="match status" value="1"/>
</dbReference>
<feature type="domain" description="DUF6824" evidence="2">
    <location>
        <begin position="30"/>
        <end position="126"/>
    </location>
</feature>
<feature type="compositionally biased region" description="Acidic residues" evidence="1">
    <location>
        <begin position="1"/>
        <end position="10"/>
    </location>
</feature>
<name>A0A7S1GQN1_CYCTE</name>
<feature type="region of interest" description="Disordered" evidence="1">
    <location>
        <begin position="373"/>
        <end position="393"/>
    </location>
</feature>
<feature type="compositionally biased region" description="Polar residues" evidence="1">
    <location>
        <begin position="324"/>
        <end position="338"/>
    </location>
</feature>
<organism evidence="3">
    <name type="scientific">Cyclophora tenuis</name>
    <name type="common">Marine diatom</name>
    <dbReference type="NCBI Taxonomy" id="216820"/>
    <lineage>
        <taxon>Eukaryota</taxon>
        <taxon>Sar</taxon>
        <taxon>Stramenopiles</taxon>
        <taxon>Ochrophyta</taxon>
        <taxon>Bacillariophyta</taxon>
        <taxon>Fragilariophyceae</taxon>
        <taxon>Fragilariophycidae</taxon>
        <taxon>Cyclophorales</taxon>
        <taxon>Cyclophoraceae</taxon>
        <taxon>Cyclophora</taxon>
    </lineage>
</organism>
<evidence type="ECO:0000256" key="1">
    <source>
        <dbReference type="SAM" id="MobiDB-lite"/>
    </source>
</evidence>